<name>C0RBU1_9SPIR</name>
<accession>C0RBU1</accession>
<protein>
    <submittedName>
        <fullName evidence="1">Uncharacterized protein</fullName>
    </submittedName>
</protein>
<reference evidence="1 2" key="1">
    <citation type="journal article" date="2012" name="J. Bacteriol.">
        <title>Whole-Genome Sequences of Borrelia bissettii, Borrelia valaisiana, and Borrelia spielmanii.</title>
        <authorList>
            <person name="Schutzer S.E."/>
            <person name="Fraser-Liggett C.M."/>
            <person name="Qiu W.G."/>
            <person name="Kraiczy P."/>
            <person name="Mongodin E.F."/>
            <person name="Dunn J.J."/>
            <person name="Luft B.J."/>
            <person name="Casjens S.R."/>
        </authorList>
    </citation>
    <scope>NUCLEOTIDE SEQUENCE [LARGE SCALE GENOMIC DNA]</scope>
    <source>
        <strain evidence="1 2">A14S</strain>
        <plasmid evidence="1">A14S_lp36</plasmid>
    </source>
</reference>
<evidence type="ECO:0000313" key="1">
    <source>
        <dbReference type="EMBL" id="ACN53201.1"/>
    </source>
</evidence>
<keyword evidence="1" id="KW-0614">Plasmid</keyword>
<gene>
    <name evidence="1" type="ORF">BSPA14S_K0031</name>
</gene>
<dbReference type="AlphaFoldDB" id="C0RBU1"/>
<geneLocation type="plasmid" evidence="1 2">
    <name>A14S_lp36</name>
</geneLocation>
<evidence type="ECO:0000313" key="2">
    <source>
        <dbReference type="Proteomes" id="UP000003481"/>
    </source>
</evidence>
<dbReference type="EMBL" id="CP001466">
    <property type="protein sequence ID" value="ACN53201.1"/>
    <property type="molecule type" value="Genomic_DNA"/>
</dbReference>
<dbReference type="Proteomes" id="UP000003481">
    <property type="component" value="Plasmid A14S_lp36"/>
</dbReference>
<dbReference type="HOGENOM" id="CLU_3180918_0_0_12"/>
<sequence length="46" mass="5283">MLLILLSGCKPMEVINKQNPKSEVRSVKVSRKIQYHKITGNINNFL</sequence>
<organism evidence="1 2">
    <name type="scientific">Borreliella spielmanii A14S</name>
    <dbReference type="NCBI Taxonomy" id="498742"/>
    <lineage>
        <taxon>Bacteria</taxon>
        <taxon>Pseudomonadati</taxon>
        <taxon>Spirochaetota</taxon>
        <taxon>Spirochaetia</taxon>
        <taxon>Spirochaetales</taxon>
        <taxon>Borreliaceae</taxon>
        <taxon>Borreliella</taxon>
    </lineage>
</organism>
<proteinExistence type="predicted"/>